<dbReference type="AlphaFoldDB" id="A0A7K3LXK8"/>
<dbReference type="InterPro" id="IPR011009">
    <property type="entry name" value="Kinase-like_dom_sf"/>
</dbReference>
<organism evidence="2 3">
    <name type="scientific">Phytoactinopolyspora mesophila</name>
    <dbReference type="NCBI Taxonomy" id="2650750"/>
    <lineage>
        <taxon>Bacteria</taxon>
        <taxon>Bacillati</taxon>
        <taxon>Actinomycetota</taxon>
        <taxon>Actinomycetes</taxon>
        <taxon>Jiangellales</taxon>
        <taxon>Jiangellaceae</taxon>
        <taxon>Phytoactinopolyspora</taxon>
    </lineage>
</organism>
<dbReference type="Pfam" id="PF01636">
    <property type="entry name" value="APH"/>
    <property type="match status" value="1"/>
</dbReference>
<dbReference type="SUPFAM" id="SSF56112">
    <property type="entry name" value="Protein kinase-like (PK-like)"/>
    <property type="match status" value="1"/>
</dbReference>
<dbReference type="PANTHER" id="PTHR21310">
    <property type="entry name" value="AMINOGLYCOSIDE PHOSPHOTRANSFERASE-RELATED-RELATED"/>
    <property type="match status" value="1"/>
</dbReference>
<accession>A0A7K3LXK8</accession>
<dbReference type="InterPro" id="IPR002575">
    <property type="entry name" value="Aminoglycoside_PTrfase"/>
</dbReference>
<reference evidence="2 3" key="1">
    <citation type="submission" date="2019-11" db="EMBL/GenBank/DDBJ databases">
        <authorList>
            <person name="Li X.-J."/>
            <person name="Feng X.-M."/>
        </authorList>
    </citation>
    <scope>NUCLEOTIDE SEQUENCE [LARGE SCALE GENOMIC DNA]</scope>
    <source>
        <strain evidence="2 3">XMNu-373</strain>
    </source>
</reference>
<dbReference type="Gene3D" id="3.30.200.20">
    <property type="entry name" value="Phosphorylase Kinase, domain 1"/>
    <property type="match status" value="1"/>
</dbReference>
<dbReference type="GO" id="GO:0016740">
    <property type="term" value="F:transferase activity"/>
    <property type="evidence" value="ECO:0007669"/>
    <property type="project" value="UniProtKB-KW"/>
</dbReference>
<protein>
    <submittedName>
        <fullName evidence="2">Phosphotransferase</fullName>
    </submittedName>
</protein>
<sequence length="296" mass="32326">MHDDQLELDVTIVNALINVQFPRWRTLPVRRIATAGTVNALFRLGESLVARFPLRTRDPEHVETELRREATVLAELADHAGVPAPRPKALGRPGHGYPLPWAVQTWIPGEVATPTSVAGSTAFAEDLAGLIGRLRAVDTRGRFFTGTGRGGELPDHDAWVETCFERSEPLLDVPPLRRIWAQLRTLPRPTTDVMSHTDLIPGNILASNGRLAGILDGGGFGPADPALDLVAGWHLLDAPAREVLRTELACGDIEWDRGAAWALQQAIGLVWYYNDTNPVMAHLGRSTLARLAATYT</sequence>
<keyword evidence="3" id="KW-1185">Reference proteome</keyword>
<dbReference type="InterPro" id="IPR051678">
    <property type="entry name" value="AGP_Transferase"/>
</dbReference>
<dbReference type="PANTHER" id="PTHR21310:SF42">
    <property type="entry name" value="BIFUNCTIONAL AAC_APH"/>
    <property type="match status" value="1"/>
</dbReference>
<keyword evidence="2" id="KW-0808">Transferase</keyword>
<comment type="caution">
    <text evidence="2">The sequence shown here is derived from an EMBL/GenBank/DDBJ whole genome shotgun (WGS) entry which is preliminary data.</text>
</comment>
<name>A0A7K3LXK8_9ACTN</name>
<dbReference type="CDD" id="cd05155">
    <property type="entry name" value="APH_ChoK_like_1"/>
    <property type="match status" value="1"/>
</dbReference>
<evidence type="ECO:0000259" key="1">
    <source>
        <dbReference type="Pfam" id="PF01636"/>
    </source>
</evidence>
<feature type="domain" description="Aminoglycoside phosphotransferase" evidence="1">
    <location>
        <begin position="36"/>
        <end position="261"/>
    </location>
</feature>
<proteinExistence type="predicted"/>
<dbReference type="EMBL" id="WLZY01000001">
    <property type="protein sequence ID" value="NDL55753.1"/>
    <property type="molecule type" value="Genomic_DNA"/>
</dbReference>
<dbReference type="Gene3D" id="3.90.1200.10">
    <property type="match status" value="1"/>
</dbReference>
<gene>
    <name evidence="2" type="ORF">F7O44_01575</name>
</gene>
<evidence type="ECO:0000313" key="3">
    <source>
        <dbReference type="Proteomes" id="UP000460435"/>
    </source>
</evidence>
<dbReference type="Proteomes" id="UP000460435">
    <property type="component" value="Unassembled WGS sequence"/>
</dbReference>
<evidence type="ECO:0000313" key="2">
    <source>
        <dbReference type="EMBL" id="NDL55753.1"/>
    </source>
</evidence>